<feature type="transmembrane region" description="Helical" evidence="8">
    <location>
        <begin position="228"/>
        <end position="247"/>
    </location>
</feature>
<reference evidence="10" key="1">
    <citation type="submission" date="2022-12" db="EMBL/GenBank/DDBJ databases">
        <title>Paraconexibacter alkalitolerans sp. nov. and Baekduia alba sp. nov., isolated from soil and emended description of the genera Paraconexibacter (Chun et al., 2020) and Baekduia (An et al., 2020).</title>
        <authorList>
            <person name="Vieira S."/>
            <person name="Huber K.J."/>
            <person name="Geppert A."/>
            <person name="Wolf J."/>
            <person name="Neumann-Schaal M."/>
            <person name="Muesken M."/>
            <person name="Overmann J."/>
        </authorList>
    </citation>
    <scope>NUCLEOTIDE SEQUENCE</scope>
    <source>
        <strain evidence="10">AEG42_29</strain>
    </source>
</reference>
<evidence type="ECO:0000256" key="5">
    <source>
        <dbReference type="ARBA" id="ARBA00022692"/>
    </source>
</evidence>
<sequence length="255" mass="26228">MTVPRSGRAWGVAVAVVFAAPGCLLVARALADVWRAPAILPQRWGTRGLDVALSGRALDALATSTAVAVTTTALALLLAWPAARVLGERRLRRPGLVLAVLALPLLVPPYATGQGLTEWFVRLGLVDTAAGLVLAHLVVVLPYVVAALTPGFGPRLHALEEMAATAGLPPRLVWRTVTLPAVAPALGAAAFLGFLVSWSQYGSSLAVGGGRPLLPLLLVPFAGSDPQVAAALGLLFVLPAVLVLALATRAARSPL</sequence>
<feature type="transmembrane region" description="Helical" evidence="8">
    <location>
        <begin position="95"/>
        <end position="111"/>
    </location>
</feature>
<feature type="transmembrane region" description="Helical" evidence="8">
    <location>
        <begin position="60"/>
        <end position="83"/>
    </location>
</feature>
<proteinExistence type="predicted"/>
<dbReference type="InterPro" id="IPR035906">
    <property type="entry name" value="MetI-like_sf"/>
</dbReference>
<accession>A0AAU7AYZ6</accession>
<dbReference type="KEGG" id="parq:DSM112329_03820"/>
<dbReference type="PANTHER" id="PTHR43357:SF4">
    <property type="entry name" value="INNER MEMBRANE ABC TRANSPORTER PERMEASE PROTEIN YDCV"/>
    <property type="match status" value="1"/>
</dbReference>
<keyword evidence="5 8" id="KW-0812">Transmembrane</keyword>
<gene>
    <name evidence="10" type="ORF">DSM112329_03820</name>
</gene>
<dbReference type="GO" id="GO:0005886">
    <property type="term" value="C:plasma membrane"/>
    <property type="evidence" value="ECO:0007669"/>
    <property type="project" value="UniProtKB-SubCell"/>
</dbReference>
<keyword evidence="3" id="KW-1003">Cell membrane</keyword>
<evidence type="ECO:0000256" key="7">
    <source>
        <dbReference type="ARBA" id="ARBA00023136"/>
    </source>
</evidence>
<name>A0AAU7AYZ6_9ACTN</name>
<keyword evidence="6 8" id="KW-1133">Transmembrane helix</keyword>
<protein>
    <recommendedName>
        <fullName evidence="9">ABC transmembrane type-1 domain-containing protein</fullName>
    </recommendedName>
</protein>
<evidence type="ECO:0000256" key="1">
    <source>
        <dbReference type="ARBA" id="ARBA00004429"/>
    </source>
</evidence>
<dbReference type="PANTHER" id="PTHR43357">
    <property type="entry name" value="INNER MEMBRANE ABC TRANSPORTER PERMEASE PROTEIN YDCV"/>
    <property type="match status" value="1"/>
</dbReference>
<feature type="transmembrane region" description="Helical" evidence="8">
    <location>
        <begin position="172"/>
        <end position="196"/>
    </location>
</feature>
<dbReference type="Gene3D" id="1.10.3720.10">
    <property type="entry name" value="MetI-like"/>
    <property type="match status" value="1"/>
</dbReference>
<organism evidence="10">
    <name type="scientific">Paraconexibacter sp. AEG42_29</name>
    <dbReference type="NCBI Taxonomy" id="2997339"/>
    <lineage>
        <taxon>Bacteria</taxon>
        <taxon>Bacillati</taxon>
        <taxon>Actinomycetota</taxon>
        <taxon>Thermoleophilia</taxon>
        <taxon>Solirubrobacterales</taxon>
        <taxon>Paraconexibacteraceae</taxon>
        <taxon>Paraconexibacter</taxon>
    </lineage>
</organism>
<dbReference type="PROSITE" id="PS50928">
    <property type="entry name" value="ABC_TM1"/>
    <property type="match status" value="1"/>
</dbReference>
<keyword evidence="4" id="KW-0997">Cell inner membrane</keyword>
<dbReference type="EMBL" id="CP114014">
    <property type="protein sequence ID" value="XAY06942.1"/>
    <property type="molecule type" value="Genomic_DNA"/>
</dbReference>
<dbReference type="SUPFAM" id="SSF161098">
    <property type="entry name" value="MetI-like"/>
    <property type="match status" value="1"/>
</dbReference>
<dbReference type="GO" id="GO:0055085">
    <property type="term" value="P:transmembrane transport"/>
    <property type="evidence" value="ECO:0007669"/>
    <property type="project" value="InterPro"/>
</dbReference>
<keyword evidence="7 8" id="KW-0472">Membrane</keyword>
<evidence type="ECO:0000256" key="3">
    <source>
        <dbReference type="ARBA" id="ARBA00022475"/>
    </source>
</evidence>
<comment type="subcellular location">
    <subcellularLocation>
        <location evidence="1">Cell inner membrane</location>
        <topology evidence="1">Multi-pass membrane protein</topology>
    </subcellularLocation>
</comment>
<dbReference type="InterPro" id="IPR000515">
    <property type="entry name" value="MetI-like"/>
</dbReference>
<keyword evidence="2" id="KW-0813">Transport</keyword>
<evidence type="ECO:0000256" key="2">
    <source>
        <dbReference type="ARBA" id="ARBA00022448"/>
    </source>
</evidence>
<dbReference type="AlphaFoldDB" id="A0AAU7AYZ6"/>
<evidence type="ECO:0000313" key="10">
    <source>
        <dbReference type="EMBL" id="XAY06942.1"/>
    </source>
</evidence>
<evidence type="ECO:0000256" key="6">
    <source>
        <dbReference type="ARBA" id="ARBA00022989"/>
    </source>
</evidence>
<feature type="domain" description="ABC transmembrane type-1" evidence="9">
    <location>
        <begin position="61"/>
        <end position="247"/>
    </location>
</feature>
<evidence type="ECO:0000256" key="8">
    <source>
        <dbReference type="SAM" id="Phobius"/>
    </source>
</evidence>
<evidence type="ECO:0000256" key="4">
    <source>
        <dbReference type="ARBA" id="ARBA00022519"/>
    </source>
</evidence>
<evidence type="ECO:0000259" key="9">
    <source>
        <dbReference type="PROSITE" id="PS50928"/>
    </source>
</evidence>
<feature type="transmembrane region" description="Helical" evidence="8">
    <location>
        <begin position="131"/>
        <end position="152"/>
    </location>
</feature>